<evidence type="ECO:0000256" key="7">
    <source>
        <dbReference type="SAM" id="MobiDB-lite"/>
    </source>
</evidence>
<evidence type="ECO:0000256" key="5">
    <source>
        <dbReference type="ARBA" id="ARBA00023136"/>
    </source>
</evidence>
<keyword evidence="4" id="KW-0443">Lipid metabolism</keyword>
<evidence type="ECO:0000256" key="1">
    <source>
        <dbReference type="ARBA" id="ARBA00022679"/>
    </source>
</evidence>
<evidence type="ECO:0000256" key="4">
    <source>
        <dbReference type="ARBA" id="ARBA00023098"/>
    </source>
</evidence>
<dbReference type="GO" id="GO:0016746">
    <property type="term" value="F:acyltransferase activity"/>
    <property type="evidence" value="ECO:0007669"/>
    <property type="project" value="UniProtKB-KW"/>
</dbReference>
<reference evidence="9" key="1">
    <citation type="submission" date="2020-04" db="EMBL/GenBank/DDBJ databases">
        <title>Hybrid Assembly of Korean Phytophthora infestans isolates.</title>
        <authorList>
            <person name="Prokchorchik M."/>
            <person name="Lee Y."/>
            <person name="Seo J."/>
            <person name="Cho J.-H."/>
            <person name="Park Y.-E."/>
            <person name="Jang D.-C."/>
            <person name="Im J.-S."/>
            <person name="Choi J.-G."/>
            <person name="Park H.-J."/>
            <person name="Lee G.-B."/>
            <person name="Lee Y.-G."/>
            <person name="Hong S.-Y."/>
            <person name="Cho K."/>
            <person name="Sohn K.H."/>
        </authorList>
    </citation>
    <scope>NUCLEOTIDE SEQUENCE</scope>
    <source>
        <strain evidence="9">KR_1_A1</strain>
        <strain evidence="10">KR_2_A2</strain>
    </source>
</reference>
<evidence type="ECO:0000313" key="10">
    <source>
        <dbReference type="EMBL" id="KAF4131511.1"/>
    </source>
</evidence>
<feature type="transmembrane region" description="Helical" evidence="8">
    <location>
        <begin position="72"/>
        <end position="94"/>
    </location>
</feature>
<dbReference type="Proteomes" id="UP000704712">
    <property type="component" value="Unassembled WGS sequence"/>
</dbReference>
<dbReference type="Proteomes" id="UP000602510">
    <property type="component" value="Unassembled WGS sequence"/>
</dbReference>
<keyword evidence="6" id="KW-0012">Acyltransferase</keyword>
<feature type="transmembrane region" description="Helical" evidence="8">
    <location>
        <begin position="49"/>
        <end position="66"/>
    </location>
</feature>
<proteinExistence type="predicted"/>
<protein>
    <submittedName>
        <fullName evidence="9">Putative PlsC domain-containing protein</fullName>
    </submittedName>
</protein>
<dbReference type="GO" id="GO:0006629">
    <property type="term" value="P:lipid metabolic process"/>
    <property type="evidence" value="ECO:0007669"/>
    <property type="project" value="UniProtKB-KW"/>
</dbReference>
<dbReference type="PANTHER" id="PTHR23063:SF60">
    <property type="entry name" value="LYSOPHOSPHATIDIC ACID:OLEOYL-COA ACYLTRANSFERASE 1"/>
    <property type="match status" value="1"/>
</dbReference>
<dbReference type="PANTHER" id="PTHR23063">
    <property type="entry name" value="PHOSPHOLIPID ACYLTRANSFERASE"/>
    <property type="match status" value="1"/>
</dbReference>
<dbReference type="EMBL" id="WSZM01000565">
    <property type="protein sequence ID" value="KAF4031618.1"/>
    <property type="molecule type" value="Genomic_DNA"/>
</dbReference>
<organism evidence="9 11">
    <name type="scientific">Phytophthora infestans</name>
    <name type="common">Potato late blight agent</name>
    <name type="synonym">Botrytis infestans</name>
    <dbReference type="NCBI Taxonomy" id="4787"/>
    <lineage>
        <taxon>Eukaryota</taxon>
        <taxon>Sar</taxon>
        <taxon>Stramenopiles</taxon>
        <taxon>Oomycota</taxon>
        <taxon>Peronosporomycetes</taxon>
        <taxon>Peronosporales</taxon>
        <taxon>Peronosporaceae</taxon>
        <taxon>Phytophthora</taxon>
    </lineage>
</organism>
<sequence length="389" mass="43255">MGGWSSGKSLCPEKLYSGCRTLMEKYSRWSDLTTGINPFVPQRRRFTSGWPVTILQVISGSALALVRFPLVLVAFVALFLVNLVVSILAVIPFLGRLLKRITEWLLCSLLLLLFGVFTSEESANTRRLGLATAKARSSNGSTRVGSGDVLVCNYTSFLEILYLATRFSPVFVFATETKSNDEGLVHVCGLLEALYRSLAMPVSVERVKPTRKIADVVRRAAGPVVVLPEGARSNGKAVLKFIPVLQNLPVKTRVHLVAFRYEFKRFSPSQSAGGAWSHLFWTAFHVYHTMRVTVLSAKDLNLDDLTPTKLPSNKSSKKQENSKTLSTDQVEKLRTLLAAMLRTKTVDLGPEDSVSFNNYWKHVNSGGRQPASQFTDRKAPHEHAQWAKR</sequence>
<accession>A0A833SL16</accession>
<dbReference type="AlphaFoldDB" id="A0A833SL16"/>
<evidence type="ECO:0000256" key="2">
    <source>
        <dbReference type="ARBA" id="ARBA00022692"/>
    </source>
</evidence>
<name>A0A833SL16_PHYIN</name>
<keyword evidence="2 8" id="KW-0812">Transmembrane</keyword>
<keyword evidence="5 8" id="KW-0472">Membrane</keyword>
<feature type="compositionally biased region" description="Basic and acidic residues" evidence="7">
    <location>
        <begin position="375"/>
        <end position="389"/>
    </location>
</feature>
<feature type="region of interest" description="Disordered" evidence="7">
    <location>
        <begin position="367"/>
        <end position="389"/>
    </location>
</feature>
<evidence type="ECO:0000256" key="6">
    <source>
        <dbReference type="ARBA" id="ARBA00023315"/>
    </source>
</evidence>
<evidence type="ECO:0000313" key="9">
    <source>
        <dbReference type="EMBL" id="KAF4031618.1"/>
    </source>
</evidence>
<keyword evidence="3 8" id="KW-1133">Transmembrane helix</keyword>
<gene>
    <name evidence="9" type="ORF">GN244_ATG16499</name>
    <name evidence="10" type="ORF">GN958_ATG19266</name>
</gene>
<keyword evidence="1" id="KW-0808">Transferase</keyword>
<feature type="transmembrane region" description="Helical" evidence="8">
    <location>
        <begin position="101"/>
        <end position="118"/>
    </location>
</feature>
<evidence type="ECO:0000256" key="3">
    <source>
        <dbReference type="ARBA" id="ARBA00022989"/>
    </source>
</evidence>
<dbReference type="EMBL" id="JAACNO010002730">
    <property type="protein sequence ID" value="KAF4131511.1"/>
    <property type="molecule type" value="Genomic_DNA"/>
</dbReference>
<feature type="region of interest" description="Disordered" evidence="7">
    <location>
        <begin position="305"/>
        <end position="327"/>
    </location>
</feature>
<comment type="caution">
    <text evidence="9">The sequence shown here is derived from an EMBL/GenBank/DDBJ whole genome shotgun (WGS) entry which is preliminary data.</text>
</comment>
<keyword evidence="11" id="KW-1185">Reference proteome</keyword>
<evidence type="ECO:0000256" key="8">
    <source>
        <dbReference type="SAM" id="Phobius"/>
    </source>
</evidence>
<evidence type="ECO:0000313" key="11">
    <source>
        <dbReference type="Proteomes" id="UP000602510"/>
    </source>
</evidence>